<comment type="caution">
    <text evidence="1">The sequence shown here is derived from an EMBL/GenBank/DDBJ whole genome shotgun (WGS) entry which is preliminary data.</text>
</comment>
<organism evidence="1 2">
    <name type="scientific">Plakobranchus ocellatus</name>
    <dbReference type="NCBI Taxonomy" id="259542"/>
    <lineage>
        <taxon>Eukaryota</taxon>
        <taxon>Metazoa</taxon>
        <taxon>Spiralia</taxon>
        <taxon>Lophotrochozoa</taxon>
        <taxon>Mollusca</taxon>
        <taxon>Gastropoda</taxon>
        <taxon>Heterobranchia</taxon>
        <taxon>Euthyneura</taxon>
        <taxon>Panpulmonata</taxon>
        <taxon>Sacoglossa</taxon>
        <taxon>Placobranchoidea</taxon>
        <taxon>Plakobranchidae</taxon>
        <taxon>Plakobranchus</taxon>
    </lineage>
</organism>
<dbReference type="Proteomes" id="UP000735302">
    <property type="component" value="Unassembled WGS sequence"/>
</dbReference>
<reference evidence="1 2" key="1">
    <citation type="journal article" date="2021" name="Elife">
        <title>Chloroplast acquisition without the gene transfer in kleptoplastic sea slugs, Plakobranchus ocellatus.</title>
        <authorList>
            <person name="Maeda T."/>
            <person name="Takahashi S."/>
            <person name="Yoshida T."/>
            <person name="Shimamura S."/>
            <person name="Takaki Y."/>
            <person name="Nagai Y."/>
            <person name="Toyoda A."/>
            <person name="Suzuki Y."/>
            <person name="Arimoto A."/>
            <person name="Ishii H."/>
            <person name="Satoh N."/>
            <person name="Nishiyama T."/>
            <person name="Hasebe M."/>
            <person name="Maruyama T."/>
            <person name="Minagawa J."/>
            <person name="Obokata J."/>
            <person name="Shigenobu S."/>
        </authorList>
    </citation>
    <scope>NUCLEOTIDE SEQUENCE [LARGE SCALE GENOMIC DNA]</scope>
</reference>
<accession>A0AAV4CM56</accession>
<dbReference type="EMBL" id="BLXT01006766">
    <property type="protein sequence ID" value="GFO33278.1"/>
    <property type="molecule type" value="Genomic_DNA"/>
</dbReference>
<proteinExistence type="predicted"/>
<keyword evidence="2" id="KW-1185">Reference proteome</keyword>
<protein>
    <submittedName>
        <fullName evidence="1">Uncharacterized protein</fullName>
    </submittedName>
</protein>
<sequence length="98" mass="11055">MDNYLFLTLDCTSCHCVSIEMALGKEITAHVSTDLQRISNAHFRFDGPGEVLGLCSFRLKTKTFSRIGVGFSKLWSKLSNIKSWLFSHRPNNPALYNA</sequence>
<evidence type="ECO:0000313" key="2">
    <source>
        <dbReference type="Proteomes" id="UP000735302"/>
    </source>
</evidence>
<gene>
    <name evidence="1" type="ORF">PoB_005978300</name>
</gene>
<evidence type="ECO:0000313" key="1">
    <source>
        <dbReference type="EMBL" id="GFO33278.1"/>
    </source>
</evidence>
<name>A0AAV4CM56_9GAST</name>
<dbReference type="AlphaFoldDB" id="A0AAV4CM56"/>